<dbReference type="RefSeq" id="WP_378977324.1">
    <property type="nucleotide sequence ID" value="NZ_JBHTBJ010000058.1"/>
</dbReference>
<keyword evidence="2" id="KW-1185">Reference proteome</keyword>
<comment type="caution">
    <text evidence="1">The sequence shown here is derived from an EMBL/GenBank/DDBJ whole genome shotgun (WGS) entry which is preliminary data.</text>
</comment>
<dbReference type="EMBL" id="JBHTBJ010000058">
    <property type="protein sequence ID" value="MFC7279727.1"/>
    <property type="molecule type" value="Genomic_DNA"/>
</dbReference>
<evidence type="ECO:0000313" key="2">
    <source>
        <dbReference type="Proteomes" id="UP001596548"/>
    </source>
</evidence>
<name>A0ABW2I4K5_9ACTN</name>
<evidence type="ECO:0000313" key="1">
    <source>
        <dbReference type="EMBL" id="MFC7279727.1"/>
    </source>
</evidence>
<sequence>MTPEPLVDRLREAADRAAARAAAYDVARLAVDDAVAVSPGSADLVVAAVRRLIEDGTPWRADSLAVLIYVLDHAHVYRNLRAKARTYRGEWDFGIAAERAVERALDGFDGVVRDMLDDSDPETRSLAALMLTRISGEPESDRELLRMLADAESDDRARACLAEAVRDGPRTWRWPAEEM</sequence>
<protein>
    <recommendedName>
        <fullName evidence="3">HEAT repeat domain-containing protein</fullName>
    </recommendedName>
</protein>
<accession>A0ABW2I4K5</accession>
<organism evidence="1 2">
    <name type="scientific">Paractinoplanes rhizophilus</name>
    <dbReference type="NCBI Taxonomy" id="1416877"/>
    <lineage>
        <taxon>Bacteria</taxon>
        <taxon>Bacillati</taxon>
        <taxon>Actinomycetota</taxon>
        <taxon>Actinomycetes</taxon>
        <taxon>Micromonosporales</taxon>
        <taxon>Micromonosporaceae</taxon>
        <taxon>Paractinoplanes</taxon>
    </lineage>
</organism>
<evidence type="ECO:0008006" key="3">
    <source>
        <dbReference type="Google" id="ProtNLM"/>
    </source>
</evidence>
<dbReference type="Proteomes" id="UP001596548">
    <property type="component" value="Unassembled WGS sequence"/>
</dbReference>
<gene>
    <name evidence="1" type="ORF">ACFQS1_37700</name>
</gene>
<proteinExistence type="predicted"/>
<reference evidence="2" key="1">
    <citation type="journal article" date="2019" name="Int. J. Syst. Evol. Microbiol.">
        <title>The Global Catalogue of Microorganisms (GCM) 10K type strain sequencing project: providing services to taxonomists for standard genome sequencing and annotation.</title>
        <authorList>
            <consortium name="The Broad Institute Genomics Platform"/>
            <consortium name="The Broad Institute Genome Sequencing Center for Infectious Disease"/>
            <person name="Wu L."/>
            <person name="Ma J."/>
        </authorList>
    </citation>
    <scope>NUCLEOTIDE SEQUENCE [LARGE SCALE GENOMIC DNA]</scope>
    <source>
        <strain evidence="2">XZYJT-10</strain>
    </source>
</reference>